<sequence>MTHASPRRAANRQLETHPPPPQKDQRSQKLFETDHHEGTHMKKLLITAIAAAALVGTTATAQDFKKPDAGTIKLDVRLTGIVPDESGSILTAAGAATGLNVKVNDSFVPTIGLEYYLNPKVSFELIAGSGNHKVKAVGGSTNVEVAELWHVPPTLTAKYHFNSDARISPYIGAGLTYIWFASEDGKNGFNVDLKDDFGYAVQLGADVATTGPWSVNVDLKHIAFETDANINFGALKSKVTLDPWVASVGIGYKF</sequence>
<dbReference type="InterPro" id="IPR005618">
    <property type="entry name" value="OMPW"/>
</dbReference>
<reference evidence="3 4" key="1">
    <citation type="journal article" date="2018" name="Genome Announc.">
        <title>Draft Genome Sequence of "Candidatus Phycosocius bacilliformis," an Alphaproteobacterial Ectosymbiont of the Hydrocarbon-Producing Green Alga Botryococcus braunii.</title>
        <authorList>
            <person name="Tanabe Y."/>
            <person name="Yamaguchi H."/>
            <person name="Watanabe M.M."/>
        </authorList>
    </citation>
    <scope>NUCLEOTIDE SEQUENCE [LARGE SCALE GENOMIC DNA]</scope>
    <source>
        <strain evidence="3 4">BOTRYCO-2</strain>
    </source>
</reference>
<dbReference type="AlphaFoldDB" id="A0A2P2E5X0"/>
<dbReference type="Proteomes" id="UP000245086">
    <property type="component" value="Unassembled WGS sequence"/>
</dbReference>
<evidence type="ECO:0000313" key="3">
    <source>
        <dbReference type="EMBL" id="GBF56463.1"/>
    </source>
</evidence>
<dbReference type="Gene3D" id="2.40.160.20">
    <property type="match status" value="1"/>
</dbReference>
<comment type="caution">
    <text evidence="3">The sequence shown here is derived from an EMBL/GenBank/DDBJ whole genome shotgun (WGS) entry which is preliminary data.</text>
</comment>
<dbReference type="SUPFAM" id="SSF56925">
    <property type="entry name" value="OMPA-like"/>
    <property type="match status" value="1"/>
</dbReference>
<dbReference type="GO" id="GO:0019867">
    <property type="term" value="C:outer membrane"/>
    <property type="evidence" value="ECO:0007669"/>
    <property type="project" value="InterPro"/>
</dbReference>
<dbReference type="PANTHER" id="PTHR36920:SF1">
    <property type="entry name" value="OUTER MEMBRANE PROTEIN W"/>
    <property type="match status" value="1"/>
</dbReference>
<dbReference type="InterPro" id="IPR011250">
    <property type="entry name" value="OMP/PagP_B-barrel"/>
</dbReference>
<comment type="similarity">
    <text evidence="1">Belongs to the OmpW/AlkL family.</text>
</comment>
<dbReference type="GO" id="GO:0055085">
    <property type="term" value="P:transmembrane transport"/>
    <property type="evidence" value="ECO:0007669"/>
    <property type="project" value="TreeGrafter"/>
</dbReference>
<feature type="compositionally biased region" description="Basic residues" evidence="2">
    <location>
        <begin position="1"/>
        <end position="10"/>
    </location>
</feature>
<gene>
    <name evidence="3" type="primary">ompW</name>
    <name evidence="3" type="ORF">PbB2_00119</name>
</gene>
<dbReference type="EMBL" id="BFBR01000001">
    <property type="protein sequence ID" value="GBF56463.1"/>
    <property type="molecule type" value="Genomic_DNA"/>
</dbReference>
<keyword evidence="4" id="KW-1185">Reference proteome</keyword>
<feature type="region of interest" description="Disordered" evidence="2">
    <location>
        <begin position="1"/>
        <end position="30"/>
    </location>
</feature>
<evidence type="ECO:0000313" key="4">
    <source>
        <dbReference type="Proteomes" id="UP000245086"/>
    </source>
</evidence>
<name>A0A2P2E5X0_9PROT</name>
<organism evidence="3 4">
    <name type="scientific">Candidatus Phycosocius bacilliformis</name>
    <dbReference type="NCBI Taxonomy" id="1445552"/>
    <lineage>
        <taxon>Bacteria</taxon>
        <taxon>Pseudomonadati</taxon>
        <taxon>Pseudomonadota</taxon>
        <taxon>Alphaproteobacteria</taxon>
        <taxon>Caulobacterales</taxon>
        <taxon>Caulobacterales incertae sedis</taxon>
        <taxon>Candidatus Phycosocius</taxon>
    </lineage>
</organism>
<accession>A0A2P2E5X0</accession>
<proteinExistence type="inferred from homology"/>
<evidence type="ECO:0000256" key="2">
    <source>
        <dbReference type="SAM" id="MobiDB-lite"/>
    </source>
</evidence>
<evidence type="ECO:0000256" key="1">
    <source>
        <dbReference type="ARBA" id="ARBA00009330"/>
    </source>
</evidence>
<dbReference type="PANTHER" id="PTHR36920">
    <property type="match status" value="1"/>
</dbReference>
<protein>
    <submittedName>
        <fullName evidence="3">Outer membrane protein W</fullName>
    </submittedName>
</protein>
<dbReference type="Pfam" id="PF03922">
    <property type="entry name" value="OmpW"/>
    <property type="match status" value="1"/>
</dbReference>